<dbReference type="Gene3D" id="1.25.40.20">
    <property type="entry name" value="Ankyrin repeat-containing domain"/>
    <property type="match status" value="1"/>
</dbReference>
<dbReference type="InterPro" id="IPR002110">
    <property type="entry name" value="Ankyrin_rpt"/>
</dbReference>
<sequence>MTDFTIMDVDELLRCLADTDSGRLRPELCGGRYVAVMYDPDDAPITEEDSEQDEDLVGIRVLGEATSVYGALDLLARAAAGPYDTDVIEDLLAEHADAEEDFPVLGEIQARERRVFALIVLDRIALMDVLTKEHWNDPYLGAAPRRFVSARFVFLTRASPPHQDEAYAVLELRPTGALSPADRSLLEADDPAAVQAAIARGASVNTLDDRGMSPLHHAVARRRLDVVAALLAAGADPALQAEGGNAPHFAALGRDQTVEPAAERIEHDDHWRILRTLVEAGAPVNAPNRRDARLLDLAIRTRPYPQEAIRFLTEHGAHTMHYAKDRLVSLLRDLPYGSREDLEIRVNEVRFLVESGAGTEGSLHALFDRYGYYEHEVASDILLALVEEILRHGADDTPDLRGRTALELAEHWLAQGNHLNYEPVVERLRAFHSQR</sequence>
<accession>A0A6H9Z9V8</accession>
<dbReference type="PROSITE" id="PS50297">
    <property type="entry name" value="ANK_REP_REGION"/>
    <property type="match status" value="1"/>
</dbReference>
<dbReference type="Proteomes" id="UP000468735">
    <property type="component" value="Unassembled WGS sequence"/>
</dbReference>
<organism evidence="4 5">
    <name type="scientific">Actinomadura rudentiformis</name>
    <dbReference type="NCBI Taxonomy" id="359158"/>
    <lineage>
        <taxon>Bacteria</taxon>
        <taxon>Bacillati</taxon>
        <taxon>Actinomycetota</taxon>
        <taxon>Actinomycetes</taxon>
        <taxon>Streptosporangiales</taxon>
        <taxon>Thermomonosporaceae</taxon>
        <taxon>Actinomadura</taxon>
    </lineage>
</organism>
<evidence type="ECO:0000256" key="3">
    <source>
        <dbReference type="PROSITE-ProRule" id="PRU00023"/>
    </source>
</evidence>
<evidence type="ECO:0000313" key="4">
    <source>
        <dbReference type="EMBL" id="KAB2352223.1"/>
    </source>
</evidence>
<dbReference type="OrthoDB" id="5198419at2"/>
<dbReference type="PROSITE" id="PS50088">
    <property type="entry name" value="ANK_REPEAT"/>
    <property type="match status" value="1"/>
</dbReference>
<protein>
    <submittedName>
        <fullName evidence="4">Uncharacterized protein</fullName>
    </submittedName>
</protein>
<proteinExistence type="predicted"/>
<dbReference type="InterPro" id="IPR036770">
    <property type="entry name" value="Ankyrin_rpt-contain_sf"/>
</dbReference>
<dbReference type="AlphaFoldDB" id="A0A6H9Z9V8"/>
<keyword evidence="1" id="KW-0677">Repeat</keyword>
<dbReference type="RefSeq" id="WP_151556830.1">
    <property type="nucleotide sequence ID" value="NZ_WBMT01000001.1"/>
</dbReference>
<name>A0A6H9Z9V8_9ACTN</name>
<keyword evidence="5" id="KW-1185">Reference proteome</keyword>
<keyword evidence="2 3" id="KW-0040">ANK repeat</keyword>
<evidence type="ECO:0000256" key="2">
    <source>
        <dbReference type="ARBA" id="ARBA00023043"/>
    </source>
</evidence>
<dbReference type="SMART" id="SM00248">
    <property type="entry name" value="ANK"/>
    <property type="match status" value="1"/>
</dbReference>
<evidence type="ECO:0000256" key="1">
    <source>
        <dbReference type="ARBA" id="ARBA00022737"/>
    </source>
</evidence>
<reference evidence="4 5" key="1">
    <citation type="submission" date="2019-09" db="EMBL/GenBank/DDBJ databases">
        <title>Actinomadura physcomitrii sp. nov., a novel actinomycete isolated from moss [Physcomitrium sphaericum (Ludw) Fuernr].</title>
        <authorList>
            <person name="Zhuang X."/>
            <person name="Liu C."/>
        </authorList>
    </citation>
    <scope>NUCLEOTIDE SEQUENCE [LARGE SCALE GENOMIC DNA]</scope>
    <source>
        <strain evidence="4 5">HMC1</strain>
    </source>
</reference>
<gene>
    <name evidence="4" type="ORF">F8566_00470</name>
</gene>
<feature type="repeat" description="ANK" evidence="3">
    <location>
        <begin position="210"/>
        <end position="242"/>
    </location>
</feature>
<dbReference type="EMBL" id="WBMT01000001">
    <property type="protein sequence ID" value="KAB2352223.1"/>
    <property type="molecule type" value="Genomic_DNA"/>
</dbReference>
<comment type="caution">
    <text evidence="4">The sequence shown here is derived from an EMBL/GenBank/DDBJ whole genome shotgun (WGS) entry which is preliminary data.</text>
</comment>
<evidence type="ECO:0000313" key="5">
    <source>
        <dbReference type="Proteomes" id="UP000468735"/>
    </source>
</evidence>
<dbReference type="Pfam" id="PF13857">
    <property type="entry name" value="Ank_5"/>
    <property type="match status" value="1"/>
</dbReference>
<dbReference type="PANTHER" id="PTHR24178">
    <property type="entry name" value="MOLTING PROTEIN MLT-4"/>
    <property type="match status" value="1"/>
</dbReference>
<dbReference type="SUPFAM" id="SSF48403">
    <property type="entry name" value="Ankyrin repeat"/>
    <property type="match status" value="1"/>
</dbReference>